<feature type="compositionally biased region" description="Low complexity" evidence="1">
    <location>
        <begin position="75"/>
        <end position="87"/>
    </location>
</feature>
<accession>A0A918U2K3</accession>
<evidence type="ECO:0000313" key="3">
    <source>
        <dbReference type="Proteomes" id="UP000619244"/>
    </source>
</evidence>
<organism evidence="2 3">
    <name type="scientific">Streptomyces minutiscleroticus</name>
    <dbReference type="NCBI Taxonomy" id="68238"/>
    <lineage>
        <taxon>Bacteria</taxon>
        <taxon>Bacillati</taxon>
        <taxon>Actinomycetota</taxon>
        <taxon>Actinomycetes</taxon>
        <taxon>Kitasatosporales</taxon>
        <taxon>Streptomycetaceae</taxon>
        <taxon>Streptomyces</taxon>
    </lineage>
</organism>
<dbReference type="AlphaFoldDB" id="A0A918U2K3"/>
<protein>
    <submittedName>
        <fullName evidence="2">Uncharacterized protein</fullName>
    </submittedName>
</protein>
<proteinExistence type="predicted"/>
<evidence type="ECO:0000256" key="1">
    <source>
        <dbReference type="SAM" id="MobiDB-lite"/>
    </source>
</evidence>
<comment type="caution">
    <text evidence="2">The sequence shown here is derived from an EMBL/GenBank/DDBJ whole genome shotgun (WGS) entry which is preliminary data.</text>
</comment>
<name>A0A918U2K3_9ACTN</name>
<evidence type="ECO:0000313" key="2">
    <source>
        <dbReference type="EMBL" id="GGX84633.1"/>
    </source>
</evidence>
<reference evidence="2" key="2">
    <citation type="submission" date="2020-09" db="EMBL/GenBank/DDBJ databases">
        <authorList>
            <person name="Sun Q."/>
            <person name="Ohkuma M."/>
        </authorList>
    </citation>
    <scope>NUCLEOTIDE SEQUENCE</scope>
    <source>
        <strain evidence="2">JCM 4790</strain>
    </source>
</reference>
<keyword evidence="3" id="KW-1185">Reference proteome</keyword>
<feature type="region of interest" description="Disordered" evidence="1">
    <location>
        <begin position="1"/>
        <end position="26"/>
    </location>
</feature>
<feature type="region of interest" description="Disordered" evidence="1">
    <location>
        <begin position="39"/>
        <end position="112"/>
    </location>
</feature>
<dbReference type="EMBL" id="BMVU01000021">
    <property type="protein sequence ID" value="GGX84633.1"/>
    <property type="molecule type" value="Genomic_DNA"/>
</dbReference>
<gene>
    <name evidence="2" type="ORF">GCM10010358_43580</name>
</gene>
<sequence>MRAGVSAAGPRLPDASERGAAVVLPQGTGQGVTHVLGVAPADRTEDGARVASASAADRRRPVPPCAALRGGTGPGAAPAARGNAPGAHSRTPRHRIGPCPGPGRQLPRTAGQ</sequence>
<reference evidence="2" key="1">
    <citation type="journal article" date="2014" name="Int. J. Syst. Evol. Microbiol.">
        <title>Complete genome sequence of Corynebacterium casei LMG S-19264T (=DSM 44701T), isolated from a smear-ripened cheese.</title>
        <authorList>
            <consortium name="US DOE Joint Genome Institute (JGI-PGF)"/>
            <person name="Walter F."/>
            <person name="Albersmeier A."/>
            <person name="Kalinowski J."/>
            <person name="Ruckert C."/>
        </authorList>
    </citation>
    <scope>NUCLEOTIDE SEQUENCE</scope>
    <source>
        <strain evidence="2">JCM 4790</strain>
    </source>
</reference>
<dbReference type="Proteomes" id="UP000619244">
    <property type="component" value="Unassembled WGS sequence"/>
</dbReference>